<sequence>MAISAALVDALTRHQVLIQRLSANEVAQFSPVLRKIDAEIRSRLSADELSEFSRTRLEKLLAATTRSLAAIQSAFGDDLVAAVLDFADHEAGFSARALGNAVEDFDAVTPAATQVRAAVLSRPLAMRGASGGKLLEKFVADWSVSERDAIVGTIRRGAYEGKTNAEMVREIRGTKALNYNDGLLSTTTRHAQAIVHTSVQHASSVARNETFKANADVVVGRRLIATLDSKTTAICRSLDQRVFPLDSGPRTPLHINCRTTEVPELADGFKALRKGAKRPSVVNGNAEQVPADETYYEWLKRQPMGFIETAIGPARAKLLVDGGLSPERFAELQLDRNFKPLTLAEMKVLEPLAFQRSGI</sequence>
<reference evidence="2 3" key="1">
    <citation type="submission" date="2020-03" db="EMBL/GenBank/DDBJ databases">
        <authorList>
            <person name="Lai Q."/>
        </authorList>
    </citation>
    <scope>NUCLEOTIDE SEQUENCE [LARGE SCALE GENOMIC DNA]</scope>
    <source>
        <strain evidence="2 3">CCUG 25036</strain>
    </source>
</reference>
<dbReference type="AlphaFoldDB" id="A0A7X5ZIY5"/>
<name>A0A7X5ZIY5_9GAMM</name>
<dbReference type="RefSeq" id="WP_166948965.1">
    <property type="nucleotide sequence ID" value="NZ_JAARLZ010000006.1"/>
</dbReference>
<evidence type="ECO:0000259" key="1">
    <source>
        <dbReference type="Pfam" id="PF04233"/>
    </source>
</evidence>
<dbReference type="Pfam" id="PF04233">
    <property type="entry name" value="Phage_Mu_F"/>
    <property type="match status" value="1"/>
</dbReference>
<protein>
    <submittedName>
        <fullName evidence="2">Phage head morphogenesis protein</fullName>
    </submittedName>
</protein>
<keyword evidence="3" id="KW-1185">Reference proteome</keyword>
<gene>
    <name evidence="2" type="ORF">HBF25_12740</name>
</gene>
<accession>A0A7X5ZIY5</accession>
<comment type="caution">
    <text evidence="2">The sequence shown here is derived from an EMBL/GenBank/DDBJ whole genome shotgun (WGS) entry which is preliminary data.</text>
</comment>
<evidence type="ECO:0000313" key="2">
    <source>
        <dbReference type="EMBL" id="NII07251.1"/>
    </source>
</evidence>
<proteinExistence type="predicted"/>
<dbReference type="Proteomes" id="UP000490980">
    <property type="component" value="Unassembled WGS sequence"/>
</dbReference>
<organism evidence="2 3">
    <name type="scientific">Luteibacter anthropi</name>
    <dbReference type="NCBI Taxonomy" id="564369"/>
    <lineage>
        <taxon>Bacteria</taxon>
        <taxon>Pseudomonadati</taxon>
        <taxon>Pseudomonadota</taxon>
        <taxon>Gammaproteobacteria</taxon>
        <taxon>Lysobacterales</taxon>
        <taxon>Rhodanobacteraceae</taxon>
        <taxon>Luteibacter</taxon>
    </lineage>
</organism>
<evidence type="ECO:0000313" key="3">
    <source>
        <dbReference type="Proteomes" id="UP000490980"/>
    </source>
</evidence>
<dbReference type="PIRSF" id="PIRSF034565">
    <property type="entry name" value="UCP034565"/>
    <property type="match status" value="1"/>
</dbReference>
<dbReference type="InterPro" id="IPR006528">
    <property type="entry name" value="Phage_head_morphogenesis_dom"/>
</dbReference>
<dbReference type="InterPro" id="IPR017029">
    <property type="entry name" value="Phage_head_put"/>
</dbReference>
<feature type="domain" description="Phage head morphogenesis" evidence="1">
    <location>
        <begin position="153"/>
        <end position="260"/>
    </location>
</feature>
<dbReference type="EMBL" id="JAARLZ010000006">
    <property type="protein sequence ID" value="NII07251.1"/>
    <property type="molecule type" value="Genomic_DNA"/>
</dbReference>